<name>A0ACB8WMU3_9TELE</name>
<sequence>MAAVVVWLLLVVTSVCGGSLVVVNLGVEVARGRSVFVSQKELQISVDPTADCKVEVVMNEPITQRVGRLSPQVFDCSFLEDEVKYVHNGSPLLEEDAVMLRVYRFTSSDTLVETVVLPVRVVDSRSGVVELGSAPLVVPQFFGLSNTIDGSVLNIRTGADLVCIVRLMNVDTSVPALGQLVREEESTQRKGRETAALCPGNKPCLLHTKEVRFLKTSCQDFLSSGLKYQHLSPPSPEIDYIPVRVELREQASRALLEAESVWLPVLIHGAMQNQPPHAAFMASFILEVDQFILTPLTTAALDAEDHETLQERLIFNVTVPPTEGYVTHLDDHTKPITSFTWLDLHEMKVAYQPPNSSQSVQRRNYEVEFQVIDGSYMTSLPIMVHISIRAAETNAPRVSWNMGLDLLEGQSRPITWEELQIVDSDNIDAVYLVAVDGPLHGRLSVRGGKAFMFRVRDLREGVVVYHHSDSDTTRDHIVFRISDSRHSIRHKFPINILPKDDSPPFLINNVAVEVQEGGAVRLEEFMLLASDLDSSDDYILYQLVSGPRAGQLVRKSSAHETGFPMDSFLQRDLVQGQIYYQHSGDEQFEDSFDFTLSDSHQPPNLSQTYTVVVHVFPVKDQLPVEVSGSVRSLTVKETEVVYVTQAYLHFTDREHPNTDLTYVITQPCFSPLHPGLMDAGRLFYTDNTNAMKKDHMVPVLKSFTQHAVNHMKVAFMPPVEDIGTEPLFVQFVFSVSDHHGGTVSGLVFNITVTPVDDQAPEAFTNLLRVEEGGGAFVTEEHLLVRDRDSRDEALRVELRTTARHGRLELQGRTLLQGDGFSLQDLRGLRLRYIHDDSETTDDEVDLKVTDGVNSADVVLQIQVLPMNDEPPQLGGGLWGELSCEEGGRVQVTVDYLSATDQDSEDSRLTYMLARSPGRGELQRSGLTVDKFSQQDLLQGLIYYAHTGGEIGPMPVFDTVTLIISDGEAGGTDSCCHGDAPPPPVPLHGTLPVYDLNVTVLPVNNKVPVVTLGESMFVVDEGSSACLCGGVLGASDPDSPPDQLTFHLETLPLHGFLENMLPTPGSEKSNAGVQVESFSLVHLTSGFINYVQSESKGAEPTVDQLSVSVSDGLHRSAPVPFYIIINPTNDETPSLHLANFTVKEGGMRELTPSILNAFDLDAPPDVLTFTVLRPPAHGSLINGIYGTEMSRYKEMGADLLQRSLPVTSFTLQELRQGMKIVYMHDDTETLKDVVALRLTDGVHTVEGTARVTVHAGQRTISSEHIESFLFLRRFVRNGGLDVDSGERRVISSVALEAKDLDTPPNQVYYFLNAAPRFGKLQLKTDSGWIELSAGQNFTQDDVEMNRLWYVHTANAAGFKGHDSFRFTLSDLDNETPPQSFFISVHTVQKGDLVLQSRPVRLMEGQRVVLNTDILLASDSAGRPEELVYTVSVPPRRGLVHAVQQPGVPLSSFTQLDVAAHRVCYTHDNSHHEETDSFSFVVSNGDSSRSGTLHFTIEHGDRIPPTLHLNTGLRLQDGATETITASQLQLTDPDTATANLSFVITQPPRYGRLLLRGVPLSLPLSFTQTDVDELHLAYRHDRGSPADIDRFYFLPTDGNNRGYLEFGQLREEPAVFNIQVDRVDRTPPGLSTKRSPSTVVDLGGGRYGIFITSKHLQASDPDSPTEELEFSITRAPHFGYLENALTGAYIKGRFTQRDLDQRAVVFVLPADTEVTADSFQFLLTDPAGNTALPEILELSWSRVELSATCYRTCETAGTLQIQIQRSGKSADPAYVAIQVEEGSAKPGRDFTHSTAGLIQFDPGVSVKTWNIYLIDDGLEENHETFTVTLKNPQNAVLGQRTSASVEIIDPRGGRCDPDDLKVEEDEKRLPFPPRLPDPPRPPEEEDPVTDVEAELLWENQPHPPRGDVPNRRPYLDYGEQVPQDRAALSYSHVVHPSRQQPGTGSGSSGHRVRHGGLKVHLSGERRSEEKVWTFHSLTPLRLEELKPDDAGWSWSPHGRLPVGDPPQMDHPEPRHPPELCQRKSGKSVSSSCPDGSTHYRRRCYILSSSVASWASAERTCSLLFNSSLTSVRSRKDMTWLWKFSGRKPFWIGLSGGPGRWMWADGQSVSFSRLRGAPSGRGDPGEGSDCVLVENPRSWISTSCSPETQHKFICSSPARAH</sequence>
<proteinExistence type="predicted"/>
<reference evidence="1" key="1">
    <citation type="submission" date="2022-04" db="EMBL/GenBank/DDBJ databases">
        <title>Jade perch genome.</title>
        <authorList>
            <person name="Chao B."/>
        </authorList>
    </citation>
    <scope>NUCLEOTIDE SEQUENCE</scope>
    <source>
        <strain evidence="1">CB-2022</strain>
    </source>
</reference>
<comment type="caution">
    <text evidence="1">The sequence shown here is derived from an EMBL/GenBank/DDBJ whole genome shotgun (WGS) entry which is preliminary data.</text>
</comment>
<keyword evidence="2" id="KW-1185">Reference proteome</keyword>
<dbReference type="EMBL" id="CM041538">
    <property type="protein sequence ID" value="KAI3369146.1"/>
    <property type="molecule type" value="Genomic_DNA"/>
</dbReference>
<evidence type="ECO:0000313" key="1">
    <source>
        <dbReference type="EMBL" id="KAI3369146.1"/>
    </source>
</evidence>
<organism evidence="1 2">
    <name type="scientific">Scortum barcoo</name>
    <name type="common">barcoo grunter</name>
    <dbReference type="NCBI Taxonomy" id="214431"/>
    <lineage>
        <taxon>Eukaryota</taxon>
        <taxon>Metazoa</taxon>
        <taxon>Chordata</taxon>
        <taxon>Craniata</taxon>
        <taxon>Vertebrata</taxon>
        <taxon>Euteleostomi</taxon>
        <taxon>Actinopterygii</taxon>
        <taxon>Neopterygii</taxon>
        <taxon>Teleostei</taxon>
        <taxon>Neoteleostei</taxon>
        <taxon>Acanthomorphata</taxon>
        <taxon>Eupercaria</taxon>
        <taxon>Centrarchiformes</taxon>
        <taxon>Terapontoidei</taxon>
        <taxon>Terapontidae</taxon>
        <taxon>Scortum</taxon>
    </lineage>
</organism>
<protein>
    <submittedName>
        <fullName evidence="1">Uncharacterized protein</fullName>
    </submittedName>
</protein>
<gene>
    <name evidence="1" type="ORF">L3Q82_026104</name>
</gene>
<evidence type="ECO:0000313" key="2">
    <source>
        <dbReference type="Proteomes" id="UP000831701"/>
    </source>
</evidence>
<dbReference type="Proteomes" id="UP000831701">
    <property type="component" value="Chromosome 8"/>
</dbReference>
<accession>A0ACB8WMU3</accession>